<name>A0ABW1F7Y4_9ACTN</name>
<keyword evidence="2" id="KW-1185">Reference proteome</keyword>
<dbReference type="RefSeq" id="WP_345328603.1">
    <property type="nucleotide sequence ID" value="NZ_BAAAVH010000038.1"/>
</dbReference>
<dbReference type="Proteomes" id="UP001596067">
    <property type="component" value="Unassembled WGS sequence"/>
</dbReference>
<sequence length="72" mass="7743">MDVHIPLNPQVFGYDWAPAGWTVQPDVPVVLGEGHQVGWVERGLDGGDGWVAVRVGYFLGDAATQQAALRAQ</sequence>
<proteinExistence type="predicted"/>
<comment type="caution">
    <text evidence="1">The sequence shown here is derived from an EMBL/GenBank/DDBJ whole genome shotgun (WGS) entry which is preliminary data.</text>
</comment>
<accession>A0ABW1F7Y4</accession>
<protein>
    <submittedName>
        <fullName evidence="1">Uncharacterized protein</fullName>
    </submittedName>
</protein>
<gene>
    <name evidence="1" type="ORF">ACFP0N_35895</name>
</gene>
<evidence type="ECO:0000313" key="1">
    <source>
        <dbReference type="EMBL" id="MFC5890351.1"/>
    </source>
</evidence>
<organism evidence="1 2">
    <name type="scientific">Kitasatospora aburaviensis</name>
    <dbReference type="NCBI Taxonomy" id="67265"/>
    <lineage>
        <taxon>Bacteria</taxon>
        <taxon>Bacillati</taxon>
        <taxon>Actinomycetota</taxon>
        <taxon>Actinomycetes</taxon>
        <taxon>Kitasatosporales</taxon>
        <taxon>Streptomycetaceae</taxon>
        <taxon>Kitasatospora</taxon>
    </lineage>
</organism>
<dbReference type="EMBL" id="JBHSOD010000079">
    <property type="protein sequence ID" value="MFC5890351.1"/>
    <property type="molecule type" value="Genomic_DNA"/>
</dbReference>
<evidence type="ECO:0000313" key="2">
    <source>
        <dbReference type="Proteomes" id="UP001596067"/>
    </source>
</evidence>
<reference evidence="2" key="1">
    <citation type="journal article" date="2019" name="Int. J. Syst. Evol. Microbiol.">
        <title>The Global Catalogue of Microorganisms (GCM) 10K type strain sequencing project: providing services to taxonomists for standard genome sequencing and annotation.</title>
        <authorList>
            <consortium name="The Broad Institute Genomics Platform"/>
            <consortium name="The Broad Institute Genome Sequencing Center for Infectious Disease"/>
            <person name="Wu L."/>
            <person name="Ma J."/>
        </authorList>
    </citation>
    <scope>NUCLEOTIDE SEQUENCE [LARGE SCALE GENOMIC DNA]</scope>
    <source>
        <strain evidence="2">CGMCC 4.1469</strain>
    </source>
</reference>